<feature type="compositionally biased region" description="Basic and acidic residues" evidence="1">
    <location>
        <begin position="139"/>
        <end position="161"/>
    </location>
</feature>
<feature type="region of interest" description="Disordered" evidence="1">
    <location>
        <begin position="1"/>
        <end position="23"/>
    </location>
</feature>
<evidence type="ECO:0000256" key="1">
    <source>
        <dbReference type="SAM" id="MobiDB-lite"/>
    </source>
</evidence>
<evidence type="ECO:0000313" key="2">
    <source>
        <dbReference type="EMBL" id="TKX24393.1"/>
    </source>
</evidence>
<dbReference type="Proteomes" id="UP000308133">
    <property type="component" value="Unassembled WGS sequence"/>
</dbReference>
<protein>
    <submittedName>
        <fullName evidence="2">Uncharacterized protein</fullName>
    </submittedName>
</protein>
<comment type="caution">
    <text evidence="2">The sequence shown here is derived from an EMBL/GenBank/DDBJ whole genome shotgun (WGS) entry which is preliminary data.</text>
</comment>
<feature type="compositionally biased region" description="Pro residues" evidence="1">
    <location>
        <begin position="1"/>
        <end position="19"/>
    </location>
</feature>
<accession>A0A4U7B074</accession>
<dbReference type="AlphaFoldDB" id="A0A4U7B074"/>
<sequence>MTGPPPPRQSPSPAPPASPLPDLTDWVAEKETEIVDILAQRQAIVARIPADLLKPRLPSEHYAPAQKPEDQEDKAEVEMKSVPKPAKGYHAYTQPKTMFDKPSPTVDRIKKRVEARFKGIMEEDRIKKEGNEVAEAEAEAMKQEQKAQDEKTREQEEHEQRMNMGYKSDAQRAREMTQRLERFR</sequence>
<feature type="compositionally biased region" description="Basic and acidic residues" evidence="1">
    <location>
        <begin position="169"/>
        <end position="184"/>
    </location>
</feature>
<feature type="region of interest" description="Disordered" evidence="1">
    <location>
        <begin position="53"/>
        <end position="106"/>
    </location>
</feature>
<organism evidence="2 3">
    <name type="scientific">Elsinoe australis</name>
    <dbReference type="NCBI Taxonomy" id="40998"/>
    <lineage>
        <taxon>Eukaryota</taxon>
        <taxon>Fungi</taxon>
        <taxon>Dikarya</taxon>
        <taxon>Ascomycota</taxon>
        <taxon>Pezizomycotina</taxon>
        <taxon>Dothideomycetes</taxon>
        <taxon>Dothideomycetidae</taxon>
        <taxon>Myriangiales</taxon>
        <taxon>Elsinoaceae</taxon>
        <taxon>Elsinoe</taxon>
    </lineage>
</organism>
<proteinExistence type="predicted"/>
<gene>
    <name evidence="2" type="ORF">C1H76_3340</name>
</gene>
<evidence type="ECO:0000313" key="3">
    <source>
        <dbReference type="Proteomes" id="UP000308133"/>
    </source>
</evidence>
<reference evidence="2 3" key="1">
    <citation type="submission" date="2018-02" db="EMBL/GenBank/DDBJ databases">
        <title>Draft genome sequences of Elsinoe sp., causing black scab on jojoba.</title>
        <authorList>
            <person name="Stodart B."/>
            <person name="Jeffress S."/>
            <person name="Ash G."/>
            <person name="Arun Chinnappa K."/>
        </authorList>
    </citation>
    <scope>NUCLEOTIDE SEQUENCE [LARGE SCALE GENOMIC DNA]</scope>
    <source>
        <strain evidence="2 3">Hillstone_2</strain>
    </source>
</reference>
<feature type="region of interest" description="Disordered" evidence="1">
    <location>
        <begin position="128"/>
        <end position="184"/>
    </location>
</feature>
<dbReference type="EMBL" id="PTQR01000041">
    <property type="protein sequence ID" value="TKX24393.1"/>
    <property type="molecule type" value="Genomic_DNA"/>
</dbReference>
<name>A0A4U7B074_9PEZI</name>